<feature type="compositionally biased region" description="Basic and acidic residues" evidence="1">
    <location>
        <begin position="222"/>
        <end position="233"/>
    </location>
</feature>
<evidence type="ECO:0000313" key="2">
    <source>
        <dbReference type="EMBL" id="CAE7154658.1"/>
    </source>
</evidence>
<accession>A0A812ISK4</accession>
<dbReference type="AlphaFoldDB" id="A0A812ISK4"/>
<evidence type="ECO:0000256" key="1">
    <source>
        <dbReference type="SAM" id="MobiDB-lite"/>
    </source>
</evidence>
<feature type="compositionally biased region" description="Gly residues" evidence="1">
    <location>
        <begin position="181"/>
        <end position="191"/>
    </location>
</feature>
<feature type="region of interest" description="Disordered" evidence="1">
    <location>
        <begin position="154"/>
        <end position="233"/>
    </location>
</feature>
<keyword evidence="3" id="KW-1185">Reference proteome</keyword>
<comment type="caution">
    <text evidence="2">The sequence shown here is derived from an EMBL/GenBank/DDBJ whole genome shotgun (WGS) entry which is preliminary data.</text>
</comment>
<reference evidence="2" key="1">
    <citation type="submission" date="2021-02" db="EMBL/GenBank/DDBJ databases">
        <authorList>
            <person name="Dougan E. K."/>
            <person name="Rhodes N."/>
            <person name="Thang M."/>
            <person name="Chan C."/>
        </authorList>
    </citation>
    <scope>NUCLEOTIDE SEQUENCE</scope>
</reference>
<sequence length="233" mass="24672">MHASLHGADTLSDGTTTLVLRSTFSKMTYPELMTMLNVTTAALGFQAPRYDFVYLPWAKLAFVNFEDPASCKAYFTVFRNVCNLGAEHPGISAVAEAFVQGLARNLAFFLAKCGWKAVSDPRAPCVFSGGVPVSLAEAIRSHVSQEVLLDEEQRARASRAAGRPTNPGLAEAGSREEPRPGQGGRGSGDSSGKGAKGRGRKGARGAQTDRGKGGKGTAGRSRGPEPERVVFQL</sequence>
<evidence type="ECO:0000313" key="3">
    <source>
        <dbReference type="Proteomes" id="UP000601435"/>
    </source>
</evidence>
<dbReference type="EMBL" id="CAJNJA010000670">
    <property type="protein sequence ID" value="CAE7154658.1"/>
    <property type="molecule type" value="Genomic_DNA"/>
</dbReference>
<gene>
    <name evidence="2" type="primary">UBP19</name>
    <name evidence="2" type="ORF">SNEC2469_LOCUS249</name>
</gene>
<dbReference type="OrthoDB" id="447033at2759"/>
<protein>
    <submittedName>
        <fullName evidence="2">UBP19 protein</fullName>
    </submittedName>
</protein>
<name>A0A812ISK4_9DINO</name>
<dbReference type="Proteomes" id="UP000601435">
    <property type="component" value="Unassembled WGS sequence"/>
</dbReference>
<proteinExistence type="predicted"/>
<organism evidence="2 3">
    <name type="scientific">Symbiodinium necroappetens</name>
    <dbReference type="NCBI Taxonomy" id="1628268"/>
    <lineage>
        <taxon>Eukaryota</taxon>
        <taxon>Sar</taxon>
        <taxon>Alveolata</taxon>
        <taxon>Dinophyceae</taxon>
        <taxon>Suessiales</taxon>
        <taxon>Symbiodiniaceae</taxon>
        <taxon>Symbiodinium</taxon>
    </lineage>
</organism>